<feature type="compositionally biased region" description="Basic and acidic residues" evidence="1">
    <location>
        <begin position="9"/>
        <end position="19"/>
    </location>
</feature>
<sequence length="141" mass="15724">MASPAAQPEKTKRGSRLPDDFVPDISEAGHLGLPEPDAKRESDKFRDYWRGQPGQRGVKLDWPATWRNWCRSAIERKQPRRKEPPPKPRNIGDAIRDEARRLGVLIDGTVSENRGFHSEGNAGGNVTVLDLAFKPALKGFG</sequence>
<feature type="compositionally biased region" description="Basic and acidic residues" evidence="1">
    <location>
        <begin position="73"/>
        <end position="86"/>
    </location>
</feature>
<dbReference type="Proteomes" id="UP000327108">
    <property type="component" value="Unassembled WGS sequence"/>
</dbReference>
<evidence type="ECO:0000313" key="3">
    <source>
        <dbReference type="Proteomes" id="UP000327108"/>
    </source>
</evidence>
<protein>
    <submittedName>
        <fullName evidence="2">Uncharacterized protein</fullName>
    </submittedName>
</protein>
<organism evidence="2 3">
    <name type="scientific">Ochrobactrum quorumnocens</name>
    <dbReference type="NCBI Taxonomy" id="271865"/>
    <lineage>
        <taxon>Bacteria</taxon>
        <taxon>Pseudomonadati</taxon>
        <taxon>Pseudomonadota</taxon>
        <taxon>Alphaproteobacteria</taxon>
        <taxon>Hyphomicrobiales</taxon>
        <taxon>Brucellaceae</taxon>
        <taxon>Brucella/Ochrobactrum group</taxon>
        <taxon>Ochrobactrum</taxon>
    </lineage>
</organism>
<evidence type="ECO:0000313" key="2">
    <source>
        <dbReference type="EMBL" id="KAA9370927.1"/>
    </source>
</evidence>
<gene>
    <name evidence="2" type="ORF">F3W84_00450</name>
</gene>
<name>A0A5N1K3F4_9HYPH</name>
<proteinExistence type="predicted"/>
<reference evidence="2 3" key="1">
    <citation type="submission" date="2019-09" db="EMBL/GenBank/DDBJ databases">
        <title>Biological control of the noxious weed angled onion (Allium triquetrum) thwarted by endophytic bacteria in Victoria, Australia.</title>
        <authorList>
            <person name="Tehranchian P."/>
            <person name="Adair R.J."/>
            <person name="Van T.H."/>
            <person name="Morrison P.D."/>
            <person name="Williams H."/>
            <person name="Lawrie A.C."/>
        </authorList>
    </citation>
    <scope>NUCLEOTIDE SEQUENCE [LARGE SCALE GENOMIC DNA]</scope>
    <source>
        <strain evidence="2 3">RPTAtOch1</strain>
    </source>
</reference>
<accession>A0A5N1K3F4</accession>
<evidence type="ECO:0000256" key="1">
    <source>
        <dbReference type="SAM" id="MobiDB-lite"/>
    </source>
</evidence>
<comment type="caution">
    <text evidence="2">The sequence shown here is derived from an EMBL/GenBank/DDBJ whole genome shotgun (WGS) entry which is preliminary data.</text>
</comment>
<keyword evidence="3" id="KW-1185">Reference proteome</keyword>
<dbReference type="EMBL" id="VYXQ01000001">
    <property type="protein sequence ID" value="KAA9370927.1"/>
    <property type="molecule type" value="Genomic_DNA"/>
</dbReference>
<dbReference type="RefSeq" id="WP_151091062.1">
    <property type="nucleotide sequence ID" value="NZ_VYXQ01000001.1"/>
</dbReference>
<feature type="region of interest" description="Disordered" evidence="1">
    <location>
        <begin position="73"/>
        <end position="95"/>
    </location>
</feature>
<feature type="region of interest" description="Disordered" evidence="1">
    <location>
        <begin position="1"/>
        <end position="42"/>
    </location>
</feature>
<dbReference type="AlphaFoldDB" id="A0A5N1K3F4"/>